<organism evidence="2 3">
    <name type="scientific">Caproiciproducens faecalis</name>
    <dbReference type="NCBI Taxonomy" id="2820301"/>
    <lineage>
        <taxon>Bacteria</taxon>
        <taxon>Bacillati</taxon>
        <taxon>Bacillota</taxon>
        <taxon>Clostridia</taxon>
        <taxon>Eubacteriales</taxon>
        <taxon>Acutalibacteraceae</taxon>
        <taxon>Caproiciproducens</taxon>
    </lineage>
</organism>
<dbReference type="RefSeq" id="WP_219963877.1">
    <property type="nucleotide sequence ID" value="NZ_JAGFNZ010000001.1"/>
</dbReference>
<protein>
    <recommendedName>
        <fullName evidence="4">Cyclic lactone autoinducer peptide</fullName>
    </recommendedName>
</protein>
<evidence type="ECO:0000256" key="1">
    <source>
        <dbReference type="SAM" id="MobiDB-lite"/>
    </source>
</evidence>
<accession>A0ABS7DJJ2</accession>
<dbReference type="EMBL" id="JAGFNZ010000001">
    <property type="protein sequence ID" value="MBW7571466.1"/>
    <property type="molecule type" value="Genomic_DNA"/>
</dbReference>
<proteinExistence type="predicted"/>
<name>A0ABS7DJJ2_9FIRM</name>
<evidence type="ECO:0000313" key="3">
    <source>
        <dbReference type="Proteomes" id="UP000719942"/>
    </source>
</evidence>
<evidence type="ECO:0008006" key="4">
    <source>
        <dbReference type="Google" id="ProtNLM"/>
    </source>
</evidence>
<feature type="region of interest" description="Disordered" evidence="1">
    <location>
        <begin position="24"/>
        <end position="47"/>
    </location>
</feature>
<keyword evidence="3" id="KW-1185">Reference proteome</keyword>
<sequence length="47" mass="5509">MLRIFKRMKASFKRSLDRMAKENQKQFGGGVPDCCKMNSQTQNNTRK</sequence>
<feature type="compositionally biased region" description="Polar residues" evidence="1">
    <location>
        <begin position="37"/>
        <end position="47"/>
    </location>
</feature>
<evidence type="ECO:0000313" key="2">
    <source>
        <dbReference type="EMBL" id="MBW7571466.1"/>
    </source>
</evidence>
<reference evidence="2 3" key="1">
    <citation type="submission" date="2021-03" db="EMBL/GenBank/DDBJ databases">
        <title>Caproiciproducens sp. nov. isolated from feces of cow.</title>
        <authorList>
            <person name="Choi J.-Y."/>
        </authorList>
    </citation>
    <scope>NUCLEOTIDE SEQUENCE [LARGE SCALE GENOMIC DNA]</scope>
    <source>
        <strain evidence="2 3">AGMB10547</strain>
    </source>
</reference>
<dbReference type="Proteomes" id="UP000719942">
    <property type="component" value="Unassembled WGS sequence"/>
</dbReference>
<gene>
    <name evidence="2" type="ORF">J5W02_01455</name>
</gene>
<comment type="caution">
    <text evidence="2">The sequence shown here is derived from an EMBL/GenBank/DDBJ whole genome shotgun (WGS) entry which is preliminary data.</text>
</comment>
<dbReference type="NCBIfam" id="NF040898">
    <property type="entry name" value="CC_mini_metal"/>
    <property type="match status" value="1"/>
</dbReference>